<dbReference type="RefSeq" id="WP_023081312.1">
    <property type="nucleotide sequence ID" value="NZ_BSAU01000005.1"/>
</dbReference>
<proteinExistence type="predicted"/>
<dbReference type="Pfam" id="PF20247">
    <property type="entry name" value="DUF6602"/>
    <property type="match status" value="1"/>
</dbReference>
<feature type="domain" description="DUF6602" evidence="1">
    <location>
        <begin position="20"/>
        <end position="111"/>
    </location>
</feature>
<evidence type="ECO:0000259" key="1">
    <source>
        <dbReference type="Pfam" id="PF20247"/>
    </source>
</evidence>
<dbReference type="EMBL" id="KT454971">
    <property type="protein sequence ID" value="ALI58741.1"/>
    <property type="molecule type" value="Genomic_DNA"/>
</dbReference>
<gene>
    <name evidence="2" type="ORF">CCBH4851_00035</name>
</gene>
<sequence>MFEVMFKAKVDELRSLFSATKDVSHNGEKGGFREAFVVSLLQQFLPAHYGLGSGVVVDKWGRQSPQVDIVIFDRRTLPPIFERGSRGIYPMDSVLRVVEVKSVVNGASLDQFAKLVSALDPKNPEGLKMASKGKLDDGLSYYPVCALFGFESVLGDLAKKISEHEILKHKNNPIYLDDGQVCGVKFEEGHFLHGYRCLNIKGDNYALRIFIGVLFDEIEATANSRSDYKPMDWLIGAS</sequence>
<protein>
    <recommendedName>
        <fullName evidence="1">DUF6602 domain-containing protein</fullName>
    </recommendedName>
</protein>
<evidence type="ECO:0000313" key="2">
    <source>
        <dbReference type="EMBL" id="ALI58741.1"/>
    </source>
</evidence>
<accession>A0A0N9ZNH1</accession>
<organism evidence="2">
    <name type="scientific">Pseudomonas aeruginosa</name>
    <dbReference type="NCBI Taxonomy" id="287"/>
    <lineage>
        <taxon>Bacteria</taxon>
        <taxon>Pseudomonadati</taxon>
        <taxon>Pseudomonadota</taxon>
        <taxon>Gammaproteobacteria</taxon>
        <taxon>Pseudomonadales</taxon>
        <taxon>Pseudomonadaceae</taxon>
        <taxon>Pseudomonas</taxon>
    </lineage>
</organism>
<dbReference type="AlphaFoldDB" id="A0A0N9ZNH1"/>
<dbReference type="CDD" id="cd21173">
    <property type="entry name" value="NucC-like"/>
    <property type="match status" value="1"/>
</dbReference>
<reference evidence="2" key="1">
    <citation type="submission" date="2015-08" db="EMBL/GenBank/DDBJ databases">
        <title>Pseudomonas aeruginosa strain CCBH4851 chromosome region.</title>
        <authorList>
            <person name="Silveira M.C."/>
            <person name="Carvalho-Assef A.P.D."/>
            <person name="Albano R.M."/>
        </authorList>
    </citation>
    <scope>NUCLEOTIDE SEQUENCE</scope>
    <source>
        <strain evidence="2">CCBH4851</strain>
    </source>
</reference>
<dbReference type="InterPro" id="IPR046537">
    <property type="entry name" value="DUF6602"/>
</dbReference>
<name>A0A0N9ZNH1_PSEAI</name>